<sequence>MKKILLIGLIISYSTTLFAVMAYPGEITFKQADGSTFKGHLKGDEWFSWVEGGNQDTILTYNRNSKNYELATIQQVNGVAELTPSGTKFSPSHHTANSFSLGSQAVDKKAVKKSLSTIWQRKRNEAFTRMKDSYNF</sequence>
<dbReference type="AlphaFoldDB" id="A0A1W1DYS8"/>
<name>A0A1W1DYS8_9ZZZZ</name>
<organism evidence="1">
    <name type="scientific">hydrothermal vent metagenome</name>
    <dbReference type="NCBI Taxonomy" id="652676"/>
    <lineage>
        <taxon>unclassified sequences</taxon>
        <taxon>metagenomes</taxon>
        <taxon>ecological metagenomes</taxon>
    </lineage>
</organism>
<dbReference type="EMBL" id="FPHY01000119">
    <property type="protein sequence ID" value="SFV86892.1"/>
    <property type="molecule type" value="Genomic_DNA"/>
</dbReference>
<evidence type="ECO:0000313" key="1">
    <source>
        <dbReference type="EMBL" id="SFV86892.1"/>
    </source>
</evidence>
<proteinExistence type="predicted"/>
<accession>A0A1W1DYS8</accession>
<reference evidence="1" key="1">
    <citation type="submission" date="2016-10" db="EMBL/GenBank/DDBJ databases">
        <authorList>
            <person name="de Groot N.N."/>
        </authorList>
    </citation>
    <scope>NUCLEOTIDE SEQUENCE</scope>
</reference>
<protein>
    <submittedName>
        <fullName evidence="1">Uncharacterized protein</fullName>
    </submittedName>
</protein>
<gene>
    <name evidence="1" type="ORF">MNB_SUP05-SYMBIONT-4-146</name>
</gene>